<dbReference type="InterPro" id="IPR034074">
    <property type="entry name" value="Y4bN_pept_dom"/>
</dbReference>
<gene>
    <name evidence="2" type="ORF">ACFOPI_00955</name>
</gene>
<dbReference type="EMBL" id="JBHRXX010000001">
    <property type="protein sequence ID" value="MFC3682139.1"/>
    <property type="molecule type" value="Genomic_DNA"/>
</dbReference>
<evidence type="ECO:0000313" key="3">
    <source>
        <dbReference type="Proteomes" id="UP001595729"/>
    </source>
</evidence>
<evidence type="ECO:0000259" key="1">
    <source>
        <dbReference type="Pfam" id="PF00082"/>
    </source>
</evidence>
<organism evidence="2 3">
    <name type="scientific">Hydrogenophaga luteola</name>
    <dbReference type="NCBI Taxonomy" id="1591122"/>
    <lineage>
        <taxon>Bacteria</taxon>
        <taxon>Pseudomonadati</taxon>
        <taxon>Pseudomonadota</taxon>
        <taxon>Betaproteobacteria</taxon>
        <taxon>Burkholderiales</taxon>
        <taxon>Comamonadaceae</taxon>
        <taxon>Hydrogenophaga</taxon>
    </lineage>
</organism>
<reference evidence="3" key="1">
    <citation type="journal article" date="2019" name="Int. J. Syst. Evol. Microbiol.">
        <title>The Global Catalogue of Microorganisms (GCM) 10K type strain sequencing project: providing services to taxonomists for standard genome sequencing and annotation.</title>
        <authorList>
            <consortium name="The Broad Institute Genomics Platform"/>
            <consortium name="The Broad Institute Genome Sequencing Center for Infectious Disease"/>
            <person name="Wu L."/>
            <person name="Ma J."/>
        </authorList>
    </citation>
    <scope>NUCLEOTIDE SEQUENCE [LARGE SCALE GENOMIC DNA]</scope>
    <source>
        <strain evidence="3">KCTC 42501</strain>
    </source>
</reference>
<protein>
    <submittedName>
        <fullName evidence="2">S8 family peptidase</fullName>
    </submittedName>
</protein>
<dbReference type="InterPro" id="IPR000209">
    <property type="entry name" value="Peptidase_S8/S53_dom"/>
</dbReference>
<evidence type="ECO:0000313" key="2">
    <source>
        <dbReference type="EMBL" id="MFC3682139.1"/>
    </source>
</evidence>
<dbReference type="Pfam" id="PF00082">
    <property type="entry name" value="Peptidase_S8"/>
    <property type="match status" value="1"/>
</dbReference>
<comment type="caution">
    <text evidence="2">The sequence shown here is derived from an EMBL/GenBank/DDBJ whole genome shotgun (WGS) entry which is preliminary data.</text>
</comment>
<dbReference type="SUPFAM" id="SSF52743">
    <property type="entry name" value="Subtilisin-like"/>
    <property type="match status" value="1"/>
</dbReference>
<dbReference type="CDD" id="cd04847">
    <property type="entry name" value="Peptidases_S8_Subtilisin_like_2"/>
    <property type="match status" value="1"/>
</dbReference>
<proteinExistence type="predicted"/>
<feature type="domain" description="Peptidase S8/S53" evidence="1">
    <location>
        <begin position="361"/>
        <end position="643"/>
    </location>
</feature>
<name>A0ABV7VX90_9BURK</name>
<dbReference type="InterPro" id="IPR036852">
    <property type="entry name" value="Peptidase_S8/S53_dom_sf"/>
</dbReference>
<keyword evidence="3" id="KW-1185">Reference proteome</keyword>
<dbReference type="RefSeq" id="WP_382169845.1">
    <property type="nucleotide sequence ID" value="NZ_JBHRXX010000001.1"/>
</dbReference>
<dbReference type="Gene3D" id="3.40.50.200">
    <property type="entry name" value="Peptidase S8/S53 domain"/>
    <property type="match status" value="1"/>
</dbReference>
<sequence>MVARREVQLVTNPQRLKQPRVVNPGGNQKDFFKGRDADFIKHRDQMSSELKEISEQLRQENAPFKGEGFVEVRLTQDAWAKSHRPVDKLFKPELATLVGGNEIADLVFRVSSINLRKIADTMATAKPDVKEKKNPDTGKIRIIVPELKSETGAIEAVVLWGPDQRNAPSVDEAITHLKSRDLAAYYRVELFADIGLSDGVVDGEDSSDVLVSDFWRRLKRLAQRFAIVVTYDVDSDSLAMGIALLRGEPTLLIGPERDFVGTNNQLVSQANFKPDAHHALLSFLTGHPLVRSVGLPVPVEPPDDFTASRSDSVPASVSKASVRALIRRRLPGMDPDQVHPRICLVDGGINSEFNNWVIRRENVVAVRDEDHGTNIASLLVAGKALNEPLANYLEDDGCELIDFAMNAPRRISAATFSTGVTGFLDQLDRLIRDVKSEVPFRIINLSLNVKKPVQDAKISESAKRIDEIAQKHDVIFVISAGNAEDEDMRQEWPTSITAALNTLIGFGDQLFEPADTMNNVSVGALNPPGLPRIVDKAPARYSRRGTSRRTVKPDLCQFGGAHRGDGEPTGLLVTDANKEYRYVCGTSYAAPLVAKTLAKLDLETGGRAPREVLLALLYHSAQLHAPLDHKDLRSAAKQLVGYGLPGTAIEILSNSRSSFTFVFFDHLKVNEEFKHDFEWPQSLSNSNGECTGIVRATMVSSPPTSHRFGAEAARMNLDLYVRQHNGKKTKKGDMSFDGRVDPVHAQVAPKGKSREASLMNESLKWSPIKVYQGVLEDEGVSRNWRFGVEYLERDKTFDNMPVEGVPVAVVVTISDPTGVAPVADEMRLALGRTGIELRDIRAALRGRIQS</sequence>
<accession>A0ABV7VX90</accession>
<dbReference type="Proteomes" id="UP001595729">
    <property type="component" value="Unassembled WGS sequence"/>
</dbReference>